<evidence type="ECO:0000313" key="5">
    <source>
        <dbReference type="Proteomes" id="UP001172708"/>
    </source>
</evidence>
<dbReference type="Gene3D" id="3.10.105.10">
    <property type="entry name" value="Dipeptide-binding Protein, Domain 3"/>
    <property type="match status" value="1"/>
</dbReference>
<keyword evidence="1 2" id="KW-0732">Signal</keyword>
<dbReference type="RefSeq" id="WP_301141854.1">
    <property type="nucleotide sequence ID" value="NZ_JAUHQA010000001.1"/>
</dbReference>
<dbReference type="Pfam" id="PF00496">
    <property type="entry name" value="SBP_bac_5"/>
    <property type="match status" value="1"/>
</dbReference>
<organism evidence="4 5">
    <name type="scientific">Demequina muriae</name>
    <dbReference type="NCBI Taxonomy" id="3051664"/>
    <lineage>
        <taxon>Bacteria</taxon>
        <taxon>Bacillati</taxon>
        <taxon>Actinomycetota</taxon>
        <taxon>Actinomycetes</taxon>
        <taxon>Micrococcales</taxon>
        <taxon>Demequinaceae</taxon>
        <taxon>Demequina</taxon>
    </lineage>
</organism>
<sequence>MHQRNALRLAAAAVAASLALAACSSDSGTSENGATGDPAAPTKQELNLSVQAPTADLSVGNFTGGDTTIYLGVYDRLVTQGLAGELIPSIAESWEMSDDGLTLTFYIRQGQAFTNDEPLDAAAVAASLEASRVGPGSAGQLATIESVETPDETTVVLNLSRPDAALIYQLAGTPGVISAPSLLGTDEAKLNPVGSGPYVLSAEGTTVGATYELIRNEDHWNADAYAFPTVNVAVIEDPTAQQNAMKTGQLDFMTLQSPDLVSQFPESDFTTGEGNPQALGGLFLTDREGSVVPALADVRVRQAINLAIDRQTIAEKLVPGVGSATAQIANPVGEAYDPALDEVYAYDLEAARTLMDEAGYGDGFSVTMPSTVLSQTFDTTIAQQLSDIGITVEYESVPFQDLYAKLYEGTYGMFWFYNGYSGSDAKDVAQVLSGSFNPQATTTPELEELLATANAAPLDEHGEWFGAVNEYFVDEAWFAPVNASTGIWVSSNEVAYTPPVVADGSLLAWQPAS</sequence>
<evidence type="ECO:0000259" key="3">
    <source>
        <dbReference type="Pfam" id="PF00496"/>
    </source>
</evidence>
<dbReference type="Proteomes" id="UP001172708">
    <property type="component" value="Unassembled WGS sequence"/>
</dbReference>
<comment type="caution">
    <text evidence="4">The sequence shown here is derived from an EMBL/GenBank/DDBJ whole genome shotgun (WGS) entry which is preliminary data.</text>
</comment>
<dbReference type="PROSITE" id="PS51257">
    <property type="entry name" value="PROKAR_LIPOPROTEIN"/>
    <property type="match status" value="1"/>
</dbReference>
<dbReference type="PANTHER" id="PTHR30290">
    <property type="entry name" value="PERIPLASMIC BINDING COMPONENT OF ABC TRANSPORTER"/>
    <property type="match status" value="1"/>
</dbReference>
<dbReference type="SUPFAM" id="SSF53850">
    <property type="entry name" value="Periplasmic binding protein-like II"/>
    <property type="match status" value="1"/>
</dbReference>
<dbReference type="EMBL" id="JAUHQA010000001">
    <property type="protein sequence ID" value="MDN4480459.1"/>
    <property type="molecule type" value="Genomic_DNA"/>
</dbReference>
<dbReference type="InterPro" id="IPR000914">
    <property type="entry name" value="SBP_5_dom"/>
</dbReference>
<proteinExistence type="predicted"/>
<feature type="chain" id="PRO_5046705721" evidence="2">
    <location>
        <begin position="22"/>
        <end position="513"/>
    </location>
</feature>
<accession>A0ABT8GGH9</accession>
<protein>
    <submittedName>
        <fullName evidence="4">ABC transporter substrate-binding protein</fullName>
    </submittedName>
</protein>
<dbReference type="Gene3D" id="3.40.190.10">
    <property type="entry name" value="Periplasmic binding protein-like II"/>
    <property type="match status" value="1"/>
</dbReference>
<reference evidence="4" key="1">
    <citation type="submission" date="2023-06" db="EMBL/GenBank/DDBJ databases">
        <title>Egi l300058.</title>
        <authorList>
            <person name="Gao L."/>
            <person name="Fang B.-Z."/>
            <person name="Li W.-J."/>
        </authorList>
    </citation>
    <scope>NUCLEOTIDE SEQUENCE</scope>
    <source>
        <strain evidence="4">EGI L300058</strain>
    </source>
</reference>
<dbReference type="PIRSF" id="PIRSF002741">
    <property type="entry name" value="MppA"/>
    <property type="match status" value="1"/>
</dbReference>
<name>A0ABT8GGH9_9MICO</name>
<dbReference type="PANTHER" id="PTHR30290:SF38">
    <property type="entry name" value="D,D-DIPEPTIDE-BINDING PERIPLASMIC PROTEIN DDPA-RELATED"/>
    <property type="match status" value="1"/>
</dbReference>
<keyword evidence="5" id="KW-1185">Reference proteome</keyword>
<evidence type="ECO:0000256" key="2">
    <source>
        <dbReference type="SAM" id="SignalP"/>
    </source>
</evidence>
<feature type="signal peptide" evidence="2">
    <location>
        <begin position="1"/>
        <end position="21"/>
    </location>
</feature>
<dbReference type="InterPro" id="IPR039424">
    <property type="entry name" value="SBP_5"/>
</dbReference>
<gene>
    <name evidence="4" type="ORF">QQX02_05930</name>
</gene>
<evidence type="ECO:0000313" key="4">
    <source>
        <dbReference type="EMBL" id="MDN4480459.1"/>
    </source>
</evidence>
<evidence type="ECO:0000256" key="1">
    <source>
        <dbReference type="ARBA" id="ARBA00022729"/>
    </source>
</evidence>
<feature type="domain" description="Solute-binding protein family 5" evidence="3">
    <location>
        <begin position="85"/>
        <end position="435"/>
    </location>
</feature>
<dbReference type="InterPro" id="IPR030678">
    <property type="entry name" value="Peptide/Ni-bd"/>
</dbReference>